<dbReference type="Pfam" id="PF01558">
    <property type="entry name" value="POR"/>
    <property type="match status" value="1"/>
</dbReference>
<reference evidence="3" key="1">
    <citation type="submission" date="2018-05" db="EMBL/GenBank/DDBJ databases">
        <authorList>
            <person name="Lanie J.A."/>
            <person name="Ng W.-L."/>
            <person name="Kazmierczak K.M."/>
            <person name="Andrzejewski T.M."/>
            <person name="Davidsen T.M."/>
            <person name="Wayne K.J."/>
            <person name="Tettelin H."/>
            <person name="Glass J.I."/>
            <person name="Rusch D."/>
            <person name="Podicherti R."/>
            <person name="Tsui H.-C.T."/>
            <person name="Winkler M.E."/>
        </authorList>
    </citation>
    <scope>NUCLEOTIDE SEQUENCE</scope>
</reference>
<name>A0A382JZE3_9ZZZZ</name>
<dbReference type="GO" id="GO:0016903">
    <property type="term" value="F:oxidoreductase activity, acting on the aldehyde or oxo group of donors"/>
    <property type="evidence" value="ECO:0007669"/>
    <property type="project" value="InterPro"/>
</dbReference>
<dbReference type="SUPFAM" id="SSF53323">
    <property type="entry name" value="Pyruvate-ferredoxin oxidoreductase, PFOR, domain III"/>
    <property type="match status" value="1"/>
</dbReference>
<dbReference type="EMBL" id="UINC01076963">
    <property type="protein sequence ID" value="SVC16622.1"/>
    <property type="molecule type" value="Genomic_DNA"/>
</dbReference>
<dbReference type="AlphaFoldDB" id="A0A382JZE3"/>
<dbReference type="Gene3D" id="3.40.920.10">
    <property type="entry name" value="Pyruvate-ferredoxin oxidoreductase, PFOR, domain III"/>
    <property type="match status" value="1"/>
</dbReference>
<sequence>MPSLCEDTGGGNSALGTKRAMGRTVNDFVINVATANGTGSQSSNLILMHSMFEMGVPVSGKNLFPSNISGLPTWFIIRANDEGYQAPGDGVDIQVLMNKDTWIADLEKLEAGTVVVYNEDVKLPLERDDCFLLGMPMTKMARGISPRLARLMANMYYVGALAHLLEIEDSVIQKAVEG</sequence>
<proteinExistence type="predicted"/>
<evidence type="ECO:0000259" key="2">
    <source>
        <dbReference type="Pfam" id="PF01558"/>
    </source>
</evidence>
<feature type="domain" description="Pyruvate/ketoisovalerate oxidoreductase catalytic" evidence="2">
    <location>
        <begin position="37"/>
        <end position="177"/>
    </location>
</feature>
<feature type="non-terminal residue" evidence="3">
    <location>
        <position position="178"/>
    </location>
</feature>
<protein>
    <recommendedName>
        <fullName evidence="2">Pyruvate/ketoisovalerate oxidoreductase catalytic domain-containing protein</fullName>
    </recommendedName>
</protein>
<gene>
    <name evidence="3" type="ORF">METZ01_LOCUS269476</name>
</gene>
<organism evidence="3">
    <name type="scientific">marine metagenome</name>
    <dbReference type="NCBI Taxonomy" id="408172"/>
    <lineage>
        <taxon>unclassified sequences</taxon>
        <taxon>metagenomes</taxon>
        <taxon>ecological metagenomes</taxon>
    </lineage>
</organism>
<evidence type="ECO:0000313" key="3">
    <source>
        <dbReference type="EMBL" id="SVC16622.1"/>
    </source>
</evidence>
<dbReference type="InterPro" id="IPR002869">
    <property type="entry name" value="Pyrv_flavodox_OxRed_cen"/>
</dbReference>
<evidence type="ECO:0000256" key="1">
    <source>
        <dbReference type="ARBA" id="ARBA00023002"/>
    </source>
</evidence>
<keyword evidence="1" id="KW-0560">Oxidoreductase</keyword>
<accession>A0A382JZE3</accession>
<dbReference type="InterPro" id="IPR019752">
    <property type="entry name" value="Pyrv/ketoisovalerate_OxRed_cat"/>
</dbReference>